<dbReference type="EMBL" id="CAKOGL010000006">
    <property type="protein sequence ID" value="CAH2087072.1"/>
    <property type="molecule type" value="Genomic_DNA"/>
</dbReference>
<evidence type="ECO:0000313" key="1">
    <source>
        <dbReference type="EMBL" id="CAH2087072.1"/>
    </source>
</evidence>
<dbReference type="Proteomes" id="UP001153954">
    <property type="component" value="Unassembled WGS sequence"/>
</dbReference>
<keyword evidence="2" id="KW-1185">Reference proteome</keyword>
<gene>
    <name evidence="1" type="ORF">EEDITHA_LOCUS3368</name>
</gene>
<evidence type="ECO:0000313" key="2">
    <source>
        <dbReference type="Proteomes" id="UP001153954"/>
    </source>
</evidence>
<accession>A0AAU9TLK3</accession>
<dbReference type="AlphaFoldDB" id="A0AAU9TLK3"/>
<comment type="caution">
    <text evidence="1">The sequence shown here is derived from an EMBL/GenBank/DDBJ whole genome shotgun (WGS) entry which is preliminary data.</text>
</comment>
<sequence>MQFHQPFGNLAFDSKPYNVYYQTIPSYTQVIGEGEVNSVFIPDGSVQMYFIPTARYDRWPPYPNINNFNKNQNIESWFIRSISLPISTSLSNQFLNPYGDRLSTRLFTPDYNSALPFCAEYCQKFHNDNTTSTTDIMYFYPSLRQNKILQNNALVQTNTATANYVSYDGVNKECNCKVSFRIGKEINGRCLCQDSASYMSVDSMKNKTSDQSIDKKKYRRSKHKCQSRRRKHRDHICECNVGVKSTSDKLVTTYNDRACGNVPREGRDTQTKQKSKRSDIKTEIWVPIKGKSTNSKCSINSLKECTSCSDSNICSCSSTTNADSQ</sequence>
<name>A0AAU9TLK3_EUPED</name>
<proteinExistence type="predicted"/>
<organism evidence="1 2">
    <name type="scientific">Euphydryas editha</name>
    <name type="common">Edith's checkerspot</name>
    <dbReference type="NCBI Taxonomy" id="104508"/>
    <lineage>
        <taxon>Eukaryota</taxon>
        <taxon>Metazoa</taxon>
        <taxon>Ecdysozoa</taxon>
        <taxon>Arthropoda</taxon>
        <taxon>Hexapoda</taxon>
        <taxon>Insecta</taxon>
        <taxon>Pterygota</taxon>
        <taxon>Neoptera</taxon>
        <taxon>Endopterygota</taxon>
        <taxon>Lepidoptera</taxon>
        <taxon>Glossata</taxon>
        <taxon>Ditrysia</taxon>
        <taxon>Papilionoidea</taxon>
        <taxon>Nymphalidae</taxon>
        <taxon>Nymphalinae</taxon>
        <taxon>Euphydryas</taxon>
    </lineage>
</organism>
<reference evidence="1" key="1">
    <citation type="submission" date="2022-03" db="EMBL/GenBank/DDBJ databases">
        <authorList>
            <person name="Tunstrom K."/>
        </authorList>
    </citation>
    <scope>NUCLEOTIDE SEQUENCE</scope>
</reference>
<protein>
    <submittedName>
        <fullName evidence="1">Uncharacterized protein</fullName>
    </submittedName>
</protein>